<sequence>MALFFYTLLVLAPQRFLLCLAFLKGTSCFCWARSLATFCERKRFSFVFSLSFLRFFRRCIMTSKSDSLRFCGFLPSCSSPAPSLPFFNAGTFPVRPCCFCWNFSFLGAGDLVSTMPPLFLFATLAFGNAPSSSGSSPTSCR</sequence>
<evidence type="ECO:0000313" key="1">
    <source>
        <dbReference type="EMBL" id="JAG92152.1"/>
    </source>
</evidence>
<proteinExistence type="evidence at transcript level"/>
<dbReference type="EMBL" id="GBZX01000588">
    <property type="protein sequence ID" value="JAG92152.1"/>
    <property type="molecule type" value="mRNA"/>
</dbReference>
<protein>
    <submittedName>
        <fullName evidence="1">Putative secreted protein</fullName>
    </submittedName>
</protein>
<feature type="non-terminal residue" evidence="1">
    <location>
        <position position="141"/>
    </location>
</feature>
<name>A0A0C9SDM7_AMBAM</name>
<accession>A0A0C9SDM7</accession>
<dbReference type="AlphaFoldDB" id="A0A0C9SDM7"/>
<organism evidence="1">
    <name type="scientific">Amblyomma americanum</name>
    <name type="common">Lone star tick</name>
    <dbReference type="NCBI Taxonomy" id="6943"/>
    <lineage>
        <taxon>Eukaryota</taxon>
        <taxon>Metazoa</taxon>
        <taxon>Ecdysozoa</taxon>
        <taxon>Arthropoda</taxon>
        <taxon>Chelicerata</taxon>
        <taxon>Arachnida</taxon>
        <taxon>Acari</taxon>
        <taxon>Parasitiformes</taxon>
        <taxon>Ixodida</taxon>
        <taxon>Ixodoidea</taxon>
        <taxon>Ixodidae</taxon>
        <taxon>Amblyomminae</taxon>
        <taxon>Amblyomma</taxon>
    </lineage>
</organism>
<reference evidence="1" key="1">
    <citation type="journal article" date="2015" name="PLoS ONE">
        <title>An Insight into the Sialome of the Lone Star Tick, Amblyomma americanum, with a Glimpse on Its Time Dependent Gene Expression.</title>
        <authorList>
            <person name="Karim S."/>
            <person name="Ribeiro J.M."/>
        </authorList>
    </citation>
    <scope>NUCLEOTIDE SEQUENCE</scope>
    <source>
        <tissue evidence="1">Salivary gland</tissue>
    </source>
</reference>